<dbReference type="GO" id="GO:0009279">
    <property type="term" value="C:cell outer membrane"/>
    <property type="evidence" value="ECO:0007669"/>
    <property type="project" value="UniProtKB-SubCell"/>
</dbReference>
<dbReference type="STRING" id="260552.Mag101_04765"/>
<dbReference type="PROSITE" id="PS52016">
    <property type="entry name" value="TONB_DEPENDENT_REC_3"/>
    <property type="match status" value="1"/>
</dbReference>
<dbReference type="InterPro" id="IPR010917">
    <property type="entry name" value="TonB_rcpt_CS"/>
</dbReference>
<dbReference type="InterPro" id="IPR036942">
    <property type="entry name" value="Beta-barrel_TonB_sf"/>
</dbReference>
<evidence type="ECO:0000259" key="16">
    <source>
        <dbReference type="Pfam" id="PF07715"/>
    </source>
</evidence>
<comment type="subcellular location">
    <subcellularLocation>
        <location evidence="1 12">Cell outer membrane</location>
        <topology evidence="1 12">Multi-pass membrane protein</topology>
    </subcellularLocation>
</comment>
<dbReference type="Pfam" id="PF07715">
    <property type="entry name" value="Plug"/>
    <property type="match status" value="1"/>
</dbReference>
<keyword evidence="9 14" id="KW-0798">TonB box</keyword>
<dbReference type="EMBL" id="CP019650">
    <property type="protein sequence ID" value="AQQ69385.1"/>
    <property type="molecule type" value="Genomic_DNA"/>
</dbReference>
<evidence type="ECO:0000256" key="13">
    <source>
        <dbReference type="PROSITE-ProRule" id="PRU10144"/>
    </source>
</evidence>
<dbReference type="Gene3D" id="2.40.170.20">
    <property type="entry name" value="TonB-dependent receptor, beta-barrel domain"/>
    <property type="match status" value="1"/>
</dbReference>
<keyword evidence="3 12" id="KW-1134">Transmembrane beta strand</keyword>
<dbReference type="GO" id="GO:0006826">
    <property type="term" value="P:iron ion transport"/>
    <property type="evidence" value="ECO:0007669"/>
    <property type="project" value="UniProtKB-KW"/>
</dbReference>
<organism evidence="17 18">
    <name type="scientific">Microbulbifer agarilyticus</name>
    <dbReference type="NCBI Taxonomy" id="260552"/>
    <lineage>
        <taxon>Bacteria</taxon>
        <taxon>Pseudomonadati</taxon>
        <taxon>Pseudomonadota</taxon>
        <taxon>Gammaproteobacteria</taxon>
        <taxon>Cellvibrionales</taxon>
        <taxon>Microbulbiferaceae</taxon>
        <taxon>Microbulbifer</taxon>
    </lineage>
</organism>
<reference evidence="17" key="1">
    <citation type="submission" date="2017-02" db="EMBL/GenBank/DDBJ databases">
        <title>Genome of Microbulbifer agarilyticus GP101.</title>
        <authorList>
            <person name="Jung J."/>
            <person name="Bae S.S."/>
            <person name="Baek K."/>
        </authorList>
    </citation>
    <scope>NUCLEOTIDE SEQUENCE [LARGE SCALE GENOMIC DNA]</scope>
    <source>
        <strain evidence="17">GP101</strain>
    </source>
</reference>
<evidence type="ECO:0000256" key="2">
    <source>
        <dbReference type="ARBA" id="ARBA00022448"/>
    </source>
</evidence>
<keyword evidence="4" id="KW-0410">Iron transport</keyword>
<evidence type="ECO:0000256" key="14">
    <source>
        <dbReference type="RuleBase" id="RU003357"/>
    </source>
</evidence>
<evidence type="ECO:0000259" key="15">
    <source>
        <dbReference type="Pfam" id="PF00593"/>
    </source>
</evidence>
<dbReference type="PROSITE" id="PS01156">
    <property type="entry name" value="TONB_DEPENDENT_REC_2"/>
    <property type="match status" value="1"/>
</dbReference>
<evidence type="ECO:0008006" key="19">
    <source>
        <dbReference type="Google" id="ProtNLM"/>
    </source>
</evidence>
<sequence length="704" mass="77607">MFSLSILGAAIAAESYADYTIEEVQVTARKRAESLQEVPDSITVLSAAQIESAGIRDLKGVAALTPNLSMDDNYRPGTARISIRGMITPQVGDAPLAYVVDGVTAPSMDFINQDLHAVERIEVIKGPQGALYGKGAVGGAINIVTREPTNETEGSFVVGAGNGESVNAEGFLSGALVEDSLYYRVGAKHSDSAGFIENEVTGQMVDARKVSTVSGLLSYQLSDQGKVDLRARYSDNQAGVGYYSVVDSPYAIGDDVWSRQSSNILGGSNRELLELSGKFEWSADYGDLLFVAGYSEVDDLSFSDSDYTGMPSDFDLLFAGAQETQYGVKAYTSELRFTAPADHAVQWQAGAYYQLREVESTLHLWDDFDGVGVRTRDSFDIPNDEFIGSNLDPDFFTEYLYSIVDSNTSDAWAIFGQAAYDLTDTLTVSAALRYDMDKRESYDWRDVEGTFAKRDFSELQPKFQLSYDLSEDVLTYVSVSRGFRSGGFNEPHPDVERVFDQEISDNFEIGFKSDFLDQKLVLNGAAFHVNTQNTQYTQFNVETFTLENLSIDRSISQGLEADFQYLVSSSLRLHGGVGMVKSEIDQYAANPDLEGNRVPGVYRSNINLGAEYVRALQSGSELEFRVDYLRNGPIAWDLENSLETGATNIVNVRASYIFDQSRITLFAENVTDEATISDAFVLDYGYGRQPGRPRYYGVQFGYSF</sequence>
<gene>
    <name evidence="17" type="ORF">Mag101_04765</name>
</gene>
<evidence type="ECO:0000256" key="4">
    <source>
        <dbReference type="ARBA" id="ARBA00022496"/>
    </source>
</evidence>
<keyword evidence="10 12" id="KW-0472">Membrane</keyword>
<dbReference type="CDD" id="cd01347">
    <property type="entry name" value="ligand_gated_channel"/>
    <property type="match status" value="1"/>
</dbReference>
<accession>A0A1Q2M9H4</accession>
<keyword evidence="8" id="KW-0406">Ion transport</keyword>
<dbReference type="AlphaFoldDB" id="A0A1Q2M9H4"/>
<evidence type="ECO:0000256" key="10">
    <source>
        <dbReference type="ARBA" id="ARBA00023136"/>
    </source>
</evidence>
<dbReference type="Pfam" id="PF00593">
    <property type="entry name" value="TonB_dep_Rec_b-barrel"/>
    <property type="match status" value="1"/>
</dbReference>
<dbReference type="SUPFAM" id="SSF56935">
    <property type="entry name" value="Porins"/>
    <property type="match status" value="1"/>
</dbReference>
<protein>
    <recommendedName>
        <fullName evidence="19">TonB-dependent receptor</fullName>
    </recommendedName>
</protein>
<feature type="short sequence motif" description="TonB C-terminal box" evidence="13">
    <location>
        <begin position="687"/>
        <end position="704"/>
    </location>
</feature>
<keyword evidence="2 12" id="KW-0813">Transport</keyword>
<dbReference type="PANTHER" id="PTHR32552:SF81">
    <property type="entry name" value="TONB-DEPENDENT OUTER MEMBRANE RECEPTOR"/>
    <property type="match status" value="1"/>
</dbReference>
<evidence type="ECO:0000256" key="12">
    <source>
        <dbReference type="PROSITE-ProRule" id="PRU01360"/>
    </source>
</evidence>
<keyword evidence="6" id="KW-0732">Signal</keyword>
<evidence type="ECO:0000256" key="1">
    <source>
        <dbReference type="ARBA" id="ARBA00004571"/>
    </source>
</evidence>
<comment type="similarity">
    <text evidence="12 14">Belongs to the TonB-dependent receptor family.</text>
</comment>
<keyword evidence="18" id="KW-1185">Reference proteome</keyword>
<dbReference type="InterPro" id="IPR039426">
    <property type="entry name" value="TonB-dep_rcpt-like"/>
</dbReference>
<dbReference type="InterPro" id="IPR000531">
    <property type="entry name" value="Beta-barrel_TonB"/>
</dbReference>
<feature type="domain" description="TonB-dependent receptor plug" evidence="16">
    <location>
        <begin position="35"/>
        <end position="140"/>
    </location>
</feature>
<name>A0A1Q2M9H4_9GAMM</name>
<evidence type="ECO:0000256" key="6">
    <source>
        <dbReference type="ARBA" id="ARBA00022729"/>
    </source>
</evidence>
<evidence type="ECO:0000256" key="8">
    <source>
        <dbReference type="ARBA" id="ARBA00023065"/>
    </source>
</evidence>
<keyword evidence="5 12" id="KW-0812">Transmembrane</keyword>
<dbReference type="Proteomes" id="UP000188219">
    <property type="component" value="Chromosome"/>
</dbReference>
<evidence type="ECO:0000256" key="9">
    <source>
        <dbReference type="ARBA" id="ARBA00023077"/>
    </source>
</evidence>
<evidence type="ECO:0000256" key="11">
    <source>
        <dbReference type="ARBA" id="ARBA00023237"/>
    </source>
</evidence>
<evidence type="ECO:0000256" key="3">
    <source>
        <dbReference type="ARBA" id="ARBA00022452"/>
    </source>
</evidence>
<evidence type="ECO:0000313" key="17">
    <source>
        <dbReference type="EMBL" id="AQQ69385.1"/>
    </source>
</evidence>
<evidence type="ECO:0000256" key="5">
    <source>
        <dbReference type="ARBA" id="ARBA00022692"/>
    </source>
</evidence>
<feature type="domain" description="TonB-dependent receptor-like beta-barrel" evidence="15">
    <location>
        <begin position="219"/>
        <end position="669"/>
    </location>
</feature>
<keyword evidence="11 12" id="KW-0998">Cell outer membrane</keyword>
<dbReference type="PANTHER" id="PTHR32552">
    <property type="entry name" value="FERRICHROME IRON RECEPTOR-RELATED"/>
    <property type="match status" value="1"/>
</dbReference>
<keyword evidence="7" id="KW-0408">Iron</keyword>
<evidence type="ECO:0000313" key="18">
    <source>
        <dbReference type="Proteomes" id="UP000188219"/>
    </source>
</evidence>
<proteinExistence type="inferred from homology"/>
<dbReference type="KEGG" id="maga:Mag101_04765"/>
<dbReference type="InterPro" id="IPR012910">
    <property type="entry name" value="Plug_dom"/>
</dbReference>
<evidence type="ECO:0000256" key="7">
    <source>
        <dbReference type="ARBA" id="ARBA00023004"/>
    </source>
</evidence>